<name>A0AAW2VPL1_SESRA</name>
<reference evidence="1" key="2">
    <citation type="journal article" date="2024" name="Plant">
        <title>Genomic evolution and insights into agronomic trait innovations of Sesamum species.</title>
        <authorList>
            <person name="Miao H."/>
            <person name="Wang L."/>
            <person name="Qu L."/>
            <person name="Liu H."/>
            <person name="Sun Y."/>
            <person name="Le M."/>
            <person name="Wang Q."/>
            <person name="Wei S."/>
            <person name="Zheng Y."/>
            <person name="Lin W."/>
            <person name="Duan Y."/>
            <person name="Cao H."/>
            <person name="Xiong S."/>
            <person name="Wang X."/>
            <person name="Wei L."/>
            <person name="Li C."/>
            <person name="Ma Q."/>
            <person name="Ju M."/>
            <person name="Zhao R."/>
            <person name="Li G."/>
            <person name="Mu C."/>
            <person name="Tian Q."/>
            <person name="Mei H."/>
            <person name="Zhang T."/>
            <person name="Gao T."/>
            <person name="Zhang H."/>
        </authorList>
    </citation>
    <scope>NUCLEOTIDE SEQUENCE</scope>
    <source>
        <strain evidence="1">G02</strain>
    </source>
</reference>
<dbReference type="SUPFAM" id="SSF56219">
    <property type="entry name" value="DNase I-like"/>
    <property type="match status" value="1"/>
</dbReference>
<dbReference type="AlphaFoldDB" id="A0AAW2VPL1"/>
<accession>A0AAW2VPL1</accession>
<gene>
    <name evidence="1" type="ORF">Sradi_0749300</name>
</gene>
<dbReference type="Gene3D" id="3.60.10.10">
    <property type="entry name" value="Endonuclease/exonuclease/phosphatase"/>
    <property type="match status" value="1"/>
</dbReference>
<sequence length="250" mass="29333">MLILFETKCGHHRIELVKQRLDLFGVCAPAKRKSGGLALLWQQDLSIQLRSYSDFHIDMDVLTFDSIAGWRLTGFYGAAEVAQRKVSWDTLKILNGQSDNAWVCVDFNEIFAQHEKISALRPMWQVTYFRQALDYYDLSDLGYEGSKFKWCNRRQHQEMVKARLDRVVANPGWKTRFSRHKITHKAVTHFDHKLVFLDMQPHESQQTGSHQFRFDACRLQPNDCKRVIEEAWRGEVARHSFDAMEKNLEL</sequence>
<dbReference type="InterPro" id="IPR036691">
    <property type="entry name" value="Endo/exonu/phosph_ase_sf"/>
</dbReference>
<dbReference type="EMBL" id="JACGWJ010000003">
    <property type="protein sequence ID" value="KAL0431233.1"/>
    <property type="molecule type" value="Genomic_DNA"/>
</dbReference>
<comment type="caution">
    <text evidence="1">The sequence shown here is derived from an EMBL/GenBank/DDBJ whole genome shotgun (WGS) entry which is preliminary data.</text>
</comment>
<evidence type="ECO:0000313" key="1">
    <source>
        <dbReference type="EMBL" id="KAL0431233.1"/>
    </source>
</evidence>
<proteinExistence type="predicted"/>
<protein>
    <submittedName>
        <fullName evidence="1">Uncharacterized protein</fullName>
    </submittedName>
</protein>
<dbReference type="PANTHER" id="PTHR33710:SF62">
    <property type="entry name" value="DUF4283 DOMAIN PROTEIN"/>
    <property type="match status" value="1"/>
</dbReference>
<reference evidence="1" key="1">
    <citation type="submission" date="2020-06" db="EMBL/GenBank/DDBJ databases">
        <authorList>
            <person name="Li T."/>
            <person name="Hu X."/>
            <person name="Zhang T."/>
            <person name="Song X."/>
            <person name="Zhang H."/>
            <person name="Dai N."/>
            <person name="Sheng W."/>
            <person name="Hou X."/>
            <person name="Wei L."/>
        </authorList>
    </citation>
    <scope>NUCLEOTIDE SEQUENCE</scope>
    <source>
        <strain evidence="1">G02</strain>
        <tissue evidence="1">Leaf</tissue>
    </source>
</reference>
<organism evidence="1">
    <name type="scientific">Sesamum radiatum</name>
    <name type="common">Black benniseed</name>
    <dbReference type="NCBI Taxonomy" id="300843"/>
    <lineage>
        <taxon>Eukaryota</taxon>
        <taxon>Viridiplantae</taxon>
        <taxon>Streptophyta</taxon>
        <taxon>Embryophyta</taxon>
        <taxon>Tracheophyta</taxon>
        <taxon>Spermatophyta</taxon>
        <taxon>Magnoliopsida</taxon>
        <taxon>eudicotyledons</taxon>
        <taxon>Gunneridae</taxon>
        <taxon>Pentapetalae</taxon>
        <taxon>asterids</taxon>
        <taxon>lamiids</taxon>
        <taxon>Lamiales</taxon>
        <taxon>Pedaliaceae</taxon>
        <taxon>Sesamum</taxon>
    </lineage>
</organism>
<dbReference type="PANTHER" id="PTHR33710">
    <property type="entry name" value="BNAC02G09200D PROTEIN"/>
    <property type="match status" value="1"/>
</dbReference>